<dbReference type="InterPro" id="IPR013750">
    <property type="entry name" value="GHMP_kinase_C_dom"/>
</dbReference>
<dbReference type="STRING" id="908937.Prede_2699"/>
<gene>
    <name evidence="10" type="ordered locus">Prede_2699</name>
    <name evidence="11" type="ORF">HMPREF9136_1659</name>
</gene>
<dbReference type="PANTHER" id="PTHR32463">
    <property type="entry name" value="L-FUCOSE KINASE"/>
    <property type="match status" value="1"/>
</dbReference>
<feature type="domain" description="GHMP kinase C-terminal" evidence="9">
    <location>
        <begin position="860"/>
        <end position="939"/>
    </location>
</feature>
<dbReference type="Proteomes" id="UP000010862">
    <property type="component" value="Chromosome 2"/>
</dbReference>
<dbReference type="PRINTS" id="PR00959">
    <property type="entry name" value="MEVGALKINASE"/>
</dbReference>
<dbReference type="KEGG" id="pdt:Prede_2699"/>
<reference evidence="10" key="2">
    <citation type="submission" date="2012-02" db="EMBL/GenBank/DDBJ databases">
        <title>Complete sequence of chromosome 2 of Prevotella dentalis DSM 3688.</title>
        <authorList>
            <consortium name="US DOE Joint Genome Institute (JGI-PGF)"/>
            <person name="Lucas S."/>
            <person name="Copeland A."/>
            <person name="Lapidus A."/>
            <person name="Glavina del Rio T."/>
            <person name="Dalin E."/>
            <person name="Tice H."/>
            <person name="Bruce D."/>
            <person name="Goodwin L."/>
            <person name="Pitluck S."/>
            <person name="Peters L."/>
            <person name="Mikhailova N."/>
            <person name="Chertkov O."/>
            <person name="Kyrpides N."/>
            <person name="Mavromatis K."/>
            <person name="Ivanova N."/>
            <person name="Brettin T."/>
            <person name="Detter J.C."/>
            <person name="Han C."/>
            <person name="Larimer F."/>
            <person name="Land M."/>
            <person name="Hauser L."/>
            <person name="Markowitz V."/>
            <person name="Cheng J.-F."/>
            <person name="Hugenholtz P."/>
            <person name="Woyke T."/>
            <person name="Wu D."/>
            <person name="Gronow S."/>
            <person name="Wellnitz S."/>
            <person name="Brambilla E."/>
            <person name="Klenk H.-P."/>
            <person name="Eisen J.A."/>
        </authorList>
    </citation>
    <scope>NUCLEOTIDE SEQUENCE</scope>
    <source>
        <strain evidence="10">DSM 3688</strain>
    </source>
</reference>
<dbReference type="InterPro" id="IPR052203">
    <property type="entry name" value="GHMP_Kinase-Related"/>
</dbReference>
<evidence type="ECO:0000313" key="12">
    <source>
        <dbReference type="Proteomes" id="UP000007820"/>
    </source>
</evidence>
<dbReference type="PATRIC" id="fig|908937.9.peg.2863"/>
<dbReference type="Pfam" id="PF08544">
    <property type="entry name" value="GHMP_kinases_C"/>
    <property type="match status" value="1"/>
</dbReference>
<dbReference type="SUPFAM" id="SSF54211">
    <property type="entry name" value="Ribosomal protein S5 domain 2-like"/>
    <property type="match status" value="1"/>
</dbReference>
<keyword evidence="2" id="KW-0547">Nucleotide-binding</keyword>
<dbReference type="NCBIfam" id="NF009948">
    <property type="entry name" value="PRK13412.1"/>
    <property type="match status" value="1"/>
</dbReference>
<dbReference type="Pfam" id="PF07959">
    <property type="entry name" value="Fucose_pyrophosphorylase"/>
    <property type="match status" value="1"/>
</dbReference>
<keyword evidence="1 11" id="KW-0808">Transferase</keyword>
<evidence type="ECO:0000313" key="10">
    <source>
        <dbReference type="EMBL" id="AGB29924.1"/>
    </source>
</evidence>
<dbReference type="Pfam" id="PF00288">
    <property type="entry name" value="GHMP_kinases_N"/>
    <property type="match status" value="1"/>
</dbReference>
<dbReference type="eggNOG" id="COG2605">
    <property type="taxonomic scope" value="Bacteria"/>
</dbReference>
<dbReference type="InterPro" id="IPR036554">
    <property type="entry name" value="GHMP_kinase_C_sf"/>
</dbReference>
<dbReference type="Gene3D" id="3.30.230.120">
    <property type="match status" value="1"/>
</dbReference>
<reference evidence="11 12" key="1">
    <citation type="submission" date="2011-04" db="EMBL/GenBank/DDBJ databases">
        <authorList>
            <person name="Muzny D."/>
            <person name="Qin X."/>
            <person name="Deng J."/>
            <person name="Jiang H."/>
            <person name="Liu Y."/>
            <person name="Qu J."/>
            <person name="Song X.-Z."/>
            <person name="Zhang L."/>
            <person name="Thornton R."/>
            <person name="Coyle M."/>
            <person name="Francisco L."/>
            <person name="Jackson L."/>
            <person name="Javaid M."/>
            <person name="Korchina V."/>
            <person name="Kovar C."/>
            <person name="Mata R."/>
            <person name="Mathew T."/>
            <person name="Ngo R."/>
            <person name="Nguyen L."/>
            <person name="Nguyen N."/>
            <person name="Okwuonu G."/>
            <person name="Ongeri F."/>
            <person name="Pham C."/>
            <person name="Simmons D."/>
            <person name="Wilczek-Boney K."/>
            <person name="Hale W."/>
            <person name="Jakkamsetti A."/>
            <person name="Pham P."/>
            <person name="Ruth R."/>
            <person name="San Lucas F."/>
            <person name="Warren J."/>
            <person name="Zhang J."/>
            <person name="Zhao Z."/>
            <person name="Zhou C."/>
            <person name="Zhu D."/>
            <person name="Lee S."/>
            <person name="Bess C."/>
            <person name="Blankenburg K."/>
            <person name="Forbes L."/>
            <person name="Fu Q."/>
            <person name="Gubbala S."/>
            <person name="Hirani K."/>
            <person name="Jayaseelan J.C."/>
            <person name="Lara F."/>
            <person name="Munidasa M."/>
            <person name="Palculict T."/>
            <person name="Patil S."/>
            <person name="Pu L.-L."/>
            <person name="Saada N."/>
            <person name="Tang L."/>
            <person name="Weissenberger G."/>
            <person name="Zhu Y."/>
            <person name="Hemphill L."/>
            <person name="Shang Y."/>
            <person name="Youmans B."/>
            <person name="Ayvaz T."/>
            <person name="Ross M."/>
            <person name="Santibanez J."/>
            <person name="Aqrawi P."/>
            <person name="Gross S."/>
            <person name="Joshi V."/>
            <person name="Fowler G."/>
            <person name="Nazareth L."/>
            <person name="Reid J."/>
            <person name="Worley K."/>
            <person name="Petrosino J."/>
            <person name="Highlander S."/>
            <person name="Gibbs R."/>
        </authorList>
    </citation>
    <scope>NUCLEOTIDE SEQUENCE [LARGE SCALE GENOMIC DNA]</scope>
    <source>
        <strain evidence="11 12">DSM 3688</strain>
    </source>
</reference>
<evidence type="ECO:0000256" key="5">
    <source>
        <dbReference type="ARBA" id="ARBA00038121"/>
    </source>
</evidence>
<feature type="region of interest" description="Disordered" evidence="6">
    <location>
        <begin position="564"/>
        <end position="590"/>
    </location>
</feature>
<dbReference type="GO" id="GO:0050201">
    <property type="term" value="F:fucokinase activity"/>
    <property type="evidence" value="ECO:0007669"/>
    <property type="project" value="TreeGrafter"/>
</dbReference>
<feature type="domain" description="GDP-fucose pyrophosphorylase" evidence="8">
    <location>
        <begin position="98"/>
        <end position="273"/>
    </location>
</feature>
<evidence type="ECO:0000256" key="1">
    <source>
        <dbReference type="ARBA" id="ARBA00022679"/>
    </source>
</evidence>
<evidence type="ECO:0000259" key="8">
    <source>
        <dbReference type="Pfam" id="PF07959"/>
    </source>
</evidence>
<organism evidence="11 12">
    <name type="scientific">Prevotella dentalis (strain ATCC 49559 / DSM 3688 / JCM 13448 / NCTC 12043 / ES 2772)</name>
    <name type="common">Mitsuokella dentalis</name>
    <dbReference type="NCBI Taxonomy" id="908937"/>
    <lineage>
        <taxon>Bacteria</taxon>
        <taxon>Pseudomonadati</taxon>
        <taxon>Bacteroidota</taxon>
        <taxon>Bacteroidia</taxon>
        <taxon>Bacteroidales</taxon>
        <taxon>Prevotellaceae</taxon>
        <taxon>Prevotella</taxon>
    </lineage>
</organism>
<keyword evidence="4" id="KW-0067">ATP-binding</keyword>
<evidence type="ECO:0000313" key="13">
    <source>
        <dbReference type="Proteomes" id="UP000010862"/>
    </source>
</evidence>
<evidence type="ECO:0000259" key="9">
    <source>
        <dbReference type="Pfam" id="PF08544"/>
    </source>
</evidence>
<evidence type="ECO:0000256" key="6">
    <source>
        <dbReference type="SAM" id="MobiDB-lite"/>
    </source>
</evidence>
<dbReference type="Proteomes" id="UP000007820">
    <property type="component" value="Unassembled WGS sequence"/>
</dbReference>
<dbReference type="GO" id="GO:0016779">
    <property type="term" value="F:nucleotidyltransferase activity"/>
    <property type="evidence" value="ECO:0007669"/>
    <property type="project" value="UniProtKB-KW"/>
</dbReference>
<protein>
    <submittedName>
        <fullName evidence="11">Bifunctional fucokinase/L-fucose-1-P-guanylyltransferase</fullName>
    </submittedName>
    <submittedName>
        <fullName evidence="10">Kinase, galactokinase/mevalonate kinase</fullName>
    </submittedName>
</protein>
<name>F9D481_PREDD</name>
<sequence length="963" mass="106495">MYFCGQGHDRQGVPANHLETPRMKKLLSLPPNLVECFHDITGCDPAEWFCAHDPVGRKLGSGGGTAWLLLKALAGCPSAEGRLRPGDLQRVLDRLPQEKHILIHAGGQSRRLPAYAPSGKILTPLPVFRWERGQRLSQDLLQLQLPLYERIMAAAPARLHTMVVSGDVYIRATQPLQPIPEADVVCYGLWLGPEIAKDHGVFVSSRQRPSELECMLQKPTPTVLGQLLKDHYYLTDIGVWLLSDRAVRVLMEHAVAHDRVTDYDLYGTFGCCLGTRPTVHDAAVAQLSVAVLPLPGGEFYHFGTSHELLSSTLAIQNLVNDQRRIMHHSRKPHPAIFVQNALAECRLTESNVNIWIENSHVGPDWTLSRENIVTGVPRNDWSLTLEPGQCVDLVPMGEAHWAVRPYRYDDRFDSNLQQKPLFPVAESVEAAGQLLACMLGQDRSAEARARFEQAPKVSAEQISARANLRRLTAQRTRLRAEAWPRLALNYEHSIFYQLDLADAAREFARHHMAEPPAIDVRAPLMTRIHDAMFRSELARLNSSDGQGGLAQEERAFALLREGLAAPTPADGPTTALSTGTTAMPEAPAAGRRVATDQIVWARSPVRIDIAGGWTDTPPYCLMEGGSVINLAIELNGQPPIQTYVKPCAEPHIILHSIDLGATETVTTYEELADCDRVGSPFSIPKAALTLAGFGRGRQPAGHATLRDHLRAFGSGIELTLLSAIPAGSGLGTSSVLAATVLGALSDFCALGWDKQTIGRRTLELEQMLTTGGGWQDQFGGLLHGVKLLQTQPGFEQTPSVRWLPDGLFTQPEYRSCHLLYYTGIRRTAKTILSEIVRRMFLNQHDELMLLREMKAHTMEMYESIQRQDFEAVGRLVRTTWKQNQMLDSGTNPDECRRLTQLVDDLCLGYKLPGAGGGGYLYMMAKDPEAAARIKAIVDEHPLRPNARFVDMSLSRHGLQVSRS</sequence>
<comment type="similarity">
    <text evidence="5">Belongs to the GHMP kinase family.</text>
</comment>
<evidence type="ECO:0000256" key="2">
    <source>
        <dbReference type="ARBA" id="ARBA00022741"/>
    </source>
</evidence>
<dbReference type="EMBL" id="CP003369">
    <property type="protein sequence ID" value="AGB29924.1"/>
    <property type="molecule type" value="Genomic_DNA"/>
</dbReference>
<dbReference type="InterPro" id="IPR012887">
    <property type="entry name" value="GDP_fucose_pyrophosphorylase"/>
</dbReference>
<dbReference type="PANTHER" id="PTHR32463:SF0">
    <property type="entry name" value="L-FUCOSE KINASE"/>
    <property type="match status" value="1"/>
</dbReference>
<dbReference type="HOGENOM" id="CLU_006983_1_1_10"/>
<proteinExistence type="inferred from homology"/>
<dbReference type="AlphaFoldDB" id="F9D481"/>
<keyword evidence="13" id="KW-1185">Reference proteome</keyword>
<feature type="domain" description="GHMP kinase N-terminal" evidence="7">
    <location>
        <begin position="709"/>
        <end position="779"/>
    </location>
</feature>
<feature type="compositionally biased region" description="Low complexity" evidence="6">
    <location>
        <begin position="564"/>
        <end position="575"/>
    </location>
</feature>
<keyword evidence="11" id="KW-0548">Nucleotidyltransferase</keyword>
<dbReference type="InterPro" id="IPR006204">
    <property type="entry name" value="GHMP_kinase_N_dom"/>
</dbReference>
<dbReference type="EMBL" id="AFPW01000023">
    <property type="protein sequence ID" value="EGQ14124.1"/>
    <property type="molecule type" value="Genomic_DNA"/>
</dbReference>
<evidence type="ECO:0000256" key="4">
    <source>
        <dbReference type="ARBA" id="ARBA00022840"/>
    </source>
</evidence>
<evidence type="ECO:0000259" key="7">
    <source>
        <dbReference type="Pfam" id="PF00288"/>
    </source>
</evidence>
<dbReference type="GO" id="GO:0042352">
    <property type="term" value="P:GDP-L-fucose salvage"/>
    <property type="evidence" value="ECO:0007669"/>
    <property type="project" value="TreeGrafter"/>
</dbReference>
<dbReference type="GO" id="GO:0005524">
    <property type="term" value="F:ATP binding"/>
    <property type="evidence" value="ECO:0007669"/>
    <property type="project" value="UniProtKB-KW"/>
</dbReference>
<dbReference type="OrthoDB" id="9812992at2"/>
<evidence type="ECO:0000313" key="11">
    <source>
        <dbReference type="EMBL" id="EGQ14124.1"/>
    </source>
</evidence>
<dbReference type="InterPro" id="IPR020568">
    <property type="entry name" value="Ribosomal_Su5_D2-typ_SF"/>
</dbReference>
<dbReference type="SUPFAM" id="SSF55060">
    <property type="entry name" value="GHMP Kinase, C-terminal domain"/>
    <property type="match status" value="1"/>
</dbReference>
<accession>F9D481</accession>
<evidence type="ECO:0000256" key="3">
    <source>
        <dbReference type="ARBA" id="ARBA00022777"/>
    </source>
</evidence>
<keyword evidence="3 11" id="KW-0418">Kinase</keyword>